<evidence type="ECO:0000313" key="2">
    <source>
        <dbReference type="EMBL" id="MCD7452652.1"/>
    </source>
</evidence>
<accession>A0ABS8S0U6</accession>
<keyword evidence="3" id="KW-1185">Reference proteome</keyword>
<comment type="caution">
    <text evidence="2">The sequence shown here is derived from an EMBL/GenBank/DDBJ whole genome shotgun (WGS) entry which is preliminary data.</text>
</comment>
<proteinExistence type="predicted"/>
<dbReference type="EMBL" id="JACEIK010000218">
    <property type="protein sequence ID" value="MCD7452652.1"/>
    <property type="molecule type" value="Genomic_DNA"/>
</dbReference>
<protein>
    <submittedName>
        <fullName evidence="2">Uncharacterized protein</fullName>
    </submittedName>
</protein>
<feature type="compositionally biased region" description="Basic and acidic residues" evidence="1">
    <location>
        <begin position="1"/>
        <end position="10"/>
    </location>
</feature>
<feature type="region of interest" description="Disordered" evidence="1">
    <location>
        <begin position="1"/>
        <end position="21"/>
    </location>
</feature>
<dbReference type="Proteomes" id="UP000823775">
    <property type="component" value="Unassembled WGS sequence"/>
</dbReference>
<reference evidence="2 3" key="1">
    <citation type="journal article" date="2021" name="BMC Genomics">
        <title>Datura genome reveals duplications of psychoactive alkaloid biosynthetic genes and high mutation rate following tissue culture.</title>
        <authorList>
            <person name="Rajewski A."/>
            <person name="Carter-House D."/>
            <person name="Stajich J."/>
            <person name="Litt A."/>
        </authorList>
    </citation>
    <scope>NUCLEOTIDE SEQUENCE [LARGE SCALE GENOMIC DNA]</scope>
    <source>
        <strain evidence="2">AR-01</strain>
    </source>
</reference>
<sequence length="110" mass="12278">MSEAVLDKRSGGKQFQYSNDGLHEKKEMTRCSEDISNSTDLKLKCFQRYTPISQRGAANSIAPSLGAADDFVRTAAHFYSITPLIELTVILLTDENMEPLLCLTGQEYNK</sequence>
<gene>
    <name evidence="2" type="ORF">HAX54_017712</name>
</gene>
<evidence type="ECO:0000256" key="1">
    <source>
        <dbReference type="SAM" id="MobiDB-lite"/>
    </source>
</evidence>
<name>A0ABS8S0U6_DATST</name>
<evidence type="ECO:0000313" key="3">
    <source>
        <dbReference type="Proteomes" id="UP000823775"/>
    </source>
</evidence>
<organism evidence="2 3">
    <name type="scientific">Datura stramonium</name>
    <name type="common">Jimsonweed</name>
    <name type="synonym">Common thornapple</name>
    <dbReference type="NCBI Taxonomy" id="4076"/>
    <lineage>
        <taxon>Eukaryota</taxon>
        <taxon>Viridiplantae</taxon>
        <taxon>Streptophyta</taxon>
        <taxon>Embryophyta</taxon>
        <taxon>Tracheophyta</taxon>
        <taxon>Spermatophyta</taxon>
        <taxon>Magnoliopsida</taxon>
        <taxon>eudicotyledons</taxon>
        <taxon>Gunneridae</taxon>
        <taxon>Pentapetalae</taxon>
        <taxon>asterids</taxon>
        <taxon>lamiids</taxon>
        <taxon>Solanales</taxon>
        <taxon>Solanaceae</taxon>
        <taxon>Solanoideae</taxon>
        <taxon>Datureae</taxon>
        <taxon>Datura</taxon>
    </lineage>
</organism>